<dbReference type="PRINTS" id="PR00237">
    <property type="entry name" value="GPCRRHODOPSN"/>
</dbReference>
<proteinExistence type="inferred from homology"/>
<dbReference type="Gene3D" id="1.20.1070.10">
    <property type="entry name" value="Rhodopsin 7-helix transmembrane proteins"/>
    <property type="match status" value="2"/>
</dbReference>
<dbReference type="PROSITE" id="PS00237">
    <property type="entry name" value="G_PROTEIN_RECEP_F1_1"/>
    <property type="match status" value="1"/>
</dbReference>
<dbReference type="SUPFAM" id="SSF81321">
    <property type="entry name" value="Family A G protein-coupled receptor-like"/>
    <property type="match status" value="1"/>
</dbReference>
<feature type="transmembrane region" description="Helical" evidence="12">
    <location>
        <begin position="206"/>
        <end position="227"/>
    </location>
</feature>
<dbReference type="AlphaFoldDB" id="A0ABD2I1P2"/>
<dbReference type="PANTHER" id="PTHR24248">
    <property type="entry name" value="ADRENERGIC RECEPTOR-RELATED G-PROTEIN COUPLED RECEPTOR"/>
    <property type="match status" value="1"/>
</dbReference>
<keyword evidence="7 10" id="KW-0675">Receptor</keyword>
<keyword evidence="5 10" id="KW-0297">G-protein coupled receptor</keyword>
<feature type="transmembrane region" description="Helical" evidence="12">
    <location>
        <begin position="635"/>
        <end position="656"/>
    </location>
</feature>
<evidence type="ECO:0000256" key="8">
    <source>
        <dbReference type="ARBA" id="ARBA00023180"/>
    </source>
</evidence>
<keyword evidence="15" id="KW-1185">Reference proteome</keyword>
<dbReference type="FunFam" id="1.20.1070.10:FF:000420">
    <property type="entry name" value="OCTopamine Receptor (GPCR)"/>
    <property type="match status" value="1"/>
</dbReference>
<dbReference type="SMART" id="SM01381">
    <property type="entry name" value="7TM_GPCR_Srsx"/>
    <property type="match status" value="1"/>
</dbReference>
<feature type="transmembrane region" description="Helical" evidence="12">
    <location>
        <begin position="599"/>
        <end position="623"/>
    </location>
</feature>
<feature type="transmembrane region" description="Helical" evidence="12">
    <location>
        <begin position="288"/>
        <end position="311"/>
    </location>
</feature>
<comment type="caution">
    <text evidence="14">The sequence shown here is derived from an EMBL/GenBank/DDBJ whole genome shotgun (WGS) entry which is preliminary data.</text>
</comment>
<evidence type="ECO:0000256" key="6">
    <source>
        <dbReference type="ARBA" id="ARBA00023136"/>
    </source>
</evidence>
<dbReference type="GO" id="GO:0005886">
    <property type="term" value="C:plasma membrane"/>
    <property type="evidence" value="ECO:0007669"/>
    <property type="project" value="UniProtKB-SubCell"/>
</dbReference>
<dbReference type="PROSITE" id="PS50262">
    <property type="entry name" value="G_PROTEIN_RECEP_F1_2"/>
    <property type="match status" value="1"/>
</dbReference>
<feature type="domain" description="G-protein coupled receptors family 1 profile" evidence="13">
    <location>
        <begin position="147"/>
        <end position="653"/>
    </location>
</feature>
<evidence type="ECO:0000256" key="11">
    <source>
        <dbReference type="SAM" id="MobiDB-lite"/>
    </source>
</evidence>
<name>A0ABD2I1P2_9BILA</name>
<keyword evidence="2" id="KW-1003">Cell membrane</keyword>
<feature type="transmembrane region" description="Helical" evidence="12">
    <location>
        <begin position="168"/>
        <end position="194"/>
    </location>
</feature>
<dbReference type="Proteomes" id="UP001620626">
    <property type="component" value="Unassembled WGS sequence"/>
</dbReference>
<dbReference type="EMBL" id="JBICBT010001361">
    <property type="protein sequence ID" value="KAL3071290.1"/>
    <property type="molecule type" value="Genomic_DNA"/>
</dbReference>
<keyword evidence="4 12" id="KW-1133">Transmembrane helix</keyword>
<sequence length="686" mass="76624">MDLLNSLGSSSAAAPLSSSSSSIFTNPNSTLVVVVKQYQQQQQLNHHHNNHHHNHAAAAAVLLPFNSNNNNNNLTDVTTELAHATVRGGGDRHSDHFADGTIILFHGAAEWCPNVSNAVVWPSCITLAEALAMALFLLIVMLVIVLGNLMVVLTVSNDTKMRSQRQNWLLVSLAMADLLVGLLVMPLTLIYEIVGVWVLGSVLCELWLALDVLFVTASILHICIISLDRYWSVTQPLSYPAKRTPKRISVMIGVAWMVSLLICFPPLLGWRPKRRPGECTVSTELDYVLYSSLGSFYIPVAILVVVYMRIYMITKRHSQQRLKDTQRMGQTLCQLTSGGGGGSGANAKHSNSRMGPAAMITAHRVAEAGGGRANSGGRSEPKRQIKFSRSIPLSVDDMSSTDPSTSVWQMPTTTAAGANAAKAEEKPLPESNAVPKTTASTMALRNGGQLQMNNGGNSTKTAATNGAVVRHSKQYQEQLLEQQQRAREAQSNDDSNESAATTTMAYDEELLQHNNHHNLKQDREEEEEGEEDNSRRRQLLSEQCFKQPYKKGTVGPPTKLALFSRWFRKGCTDDSSAQIVRMRSLEKRKRRLKAKERQATLLLGLILFAFIASWMPFFIMYVLNALHIYTPTVVFKFFFWLGYCNSAINPIIYTYFNREFRRALLRLIRRHQHRFQFLERFSQHEP</sequence>
<comment type="similarity">
    <text evidence="10">Belongs to the G-protein coupled receptor 1 family.</text>
</comment>
<feature type="region of interest" description="Disordered" evidence="11">
    <location>
        <begin position="1"/>
        <end position="21"/>
    </location>
</feature>
<feature type="transmembrane region" description="Helical" evidence="12">
    <location>
        <begin position="248"/>
        <end position="268"/>
    </location>
</feature>
<evidence type="ECO:0000256" key="7">
    <source>
        <dbReference type="ARBA" id="ARBA00023170"/>
    </source>
</evidence>
<dbReference type="InterPro" id="IPR000276">
    <property type="entry name" value="GPCR_Rhodpsn"/>
</dbReference>
<evidence type="ECO:0000256" key="12">
    <source>
        <dbReference type="SAM" id="Phobius"/>
    </source>
</evidence>
<protein>
    <recommendedName>
        <fullName evidence="13">G-protein coupled receptors family 1 profile domain-containing protein</fullName>
    </recommendedName>
</protein>
<keyword evidence="9 10" id="KW-0807">Transducer</keyword>
<evidence type="ECO:0000256" key="5">
    <source>
        <dbReference type="ARBA" id="ARBA00023040"/>
    </source>
</evidence>
<comment type="subcellular location">
    <subcellularLocation>
        <location evidence="1">Cell membrane</location>
        <topology evidence="1">Multi-pass membrane protein</topology>
    </subcellularLocation>
</comment>
<keyword evidence="6 12" id="KW-0472">Membrane</keyword>
<feature type="transmembrane region" description="Helical" evidence="12">
    <location>
        <begin position="130"/>
        <end position="156"/>
    </location>
</feature>
<evidence type="ECO:0000256" key="3">
    <source>
        <dbReference type="ARBA" id="ARBA00022692"/>
    </source>
</evidence>
<evidence type="ECO:0000256" key="9">
    <source>
        <dbReference type="ARBA" id="ARBA00023224"/>
    </source>
</evidence>
<evidence type="ECO:0000256" key="1">
    <source>
        <dbReference type="ARBA" id="ARBA00004651"/>
    </source>
</evidence>
<evidence type="ECO:0000313" key="14">
    <source>
        <dbReference type="EMBL" id="KAL3071290.1"/>
    </source>
</evidence>
<evidence type="ECO:0000313" key="15">
    <source>
        <dbReference type="Proteomes" id="UP001620626"/>
    </source>
</evidence>
<evidence type="ECO:0000256" key="4">
    <source>
        <dbReference type="ARBA" id="ARBA00022989"/>
    </source>
</evidence>
<evidence type="ECO:0000256" key="2">
    <source>
        <dbReference type="ARBA" id="ARBA00022475"/>
    </source>
</evidence>
<accession>A0ABD2I1P2</accession>
<reference evidence="14 15" key="1">
    <citation type="submission" date="2024-10" db="EMBL/GenBank/DDBJ databases">
        <authorList>
            <person name="Kim D."/>
        </authorList>
    </citation>
    <scope>NUCLEOTIDE SEQUENCE [LARGE SCALE GENOMIC DNA]</scope>
    <source>
        <strain evidence="14">BH-2024</strain>
    </source>
</reference>
<keyword evidence="8" id="KW-0325">Glycoprotein</keyword>
<gene>
    <name evidence="14" type="ORF">niasHT_032531</name>
</gene>
<evidence type="ECO:0000256" key="10">
    <source>
        <dbReference type="RuleBase" id="RU000688"/>
    </source>
</evidence>
<evidence type="ECO:0000259" key="13">
    <source>
        <dbReference type="PROSITE" id="PS50262"/>
    </source>
</evidence>
<dbReference type="GO" id="GO:0004930">
    <property type="term" value="F:G protein-coupled receptor activity"/>
    <property type="evidence" value="ECO:0007669"/>
    <property type="project" value="UniProtKB-KW"/>
</dbReference>
<feature type="region of interest" description="Disordered" evidence="11">
    <location>
        <begin position="416"/>
        <end position="435"/>
    </location>
</feature>
<keyword evidence="3 10" id="KW-0812">Transmembrane</keyword>
<feature type="region of interest" description="Disordered" evidence="11">
    <location>
        <begin position="517"/>
        <end position="537"/>
    </location>
</feature>
<feature type="region of interest" description="Disordered" evidence="11">
    <location>
        <begin position="479"/>
        <end position="499"/>
    </location>
</feature>
<dbReference type="Pfam" id="PF00001">
    <property type="entry name" value="7tm_1"/>
    <property type="match status" value="1"/>
</dbReference>
<organism evidence="14 15">
    <name type="scientific">Heterodera trifolii</name>
    <dbReference type="NCBI Taxonomy" id="157864"/>
    <lineage>
        <taxon>Eukaryota</taxon>
        <taxon>Metazoa</taxon>
        <taxon>Ecdysozoa</taxon>
        <taxon>Nematoda</taxon>
        <taxon>Chromadorea</taxon>
        <taxon>Rhabditida</taxon>
        <taxon>Tylenchina</taxon>
        <taxon>Tylenchomorpha</taxon>
        <taxon>Tylenchoidea</taxon>
        <taxon>Heteroderidae</taxon>
        <taxon>Heteroderinae</taxon>
        <taxon>Heterodera</taxon>
    </lineage>
</organism>
<dbReference type="InterPro" id="IPR017452">
    <property type="entry name" value="GPCR_Rhodpsn_7TM"/>
</dbReference>
<dbReference type="PANTHER" id="PTHR24248:SF174">
    <property type="entry name" value="TYRAMINE_OCTOPAMINE RECEPTOR"/>
    <property type="match status" value="1"/>
</dbReference>